<dbReference type="PATRIC" id="fig|927665.4.peg.5050"/>
<keyword evidence="4" id="KW-0472">Membrane</keyword>
<comment type="subcellular location">
    <subcellularLocation>
        <location evidence="1">Cell membrane</location>
    </subcellularLocation>
</comment>
<dbReference type="HOGENOM" id="CLU_008673_1_0_10"/>
<dbReference type="Pfam" id="PF04069">
    <property type="entry name" value="OpuAC"/>
    <property type="match status" value="1"/>
</dbReference>
<reference evidence="6 7" key="1">
    <citation type="submission" date="2013-04" db="EMBL/GenBank/DDBJ databases">
        <title>The Genome Sequence of Parabacteroides goldsteinii DSM 19448.</title>
        <authorList>
            <consortium name="The Broad Institute Genomics Platform"/>
            <person name="Earl A."/>
            <person name="Ward D."/>
            <person name="Feldgarden M."/>
            <person name="Gevers D."/>
            <person name="Martens E."/>
            <person name="Sakamoto M."/>
            <person name="Benno Y."/>
            <person name="Song Y."/>
            <person name="Liu C."/>
            <person name="Lee J."/>
            <person name="Bolanos M."/>
            <person name="Vaisanen M.L."/>
            <person name="Finegold S.M."/>
            <person name="Walker B."/>
            <person name="Young S."/>
            <person name="Zeng Q."/>
            <person name="Gargeya S."/>
            <person name="Fitzgerald M."/>
            <person name="Haas B."/>
            <person name="Abouelleil A."/>
            <person name="Allen A.W."/>
            <person name="Alvarado L."/>
            <person name="Arachchi H.M."/>
            <person name="Berlin A.M."/>
            <person name="Chapman S.B."/>
            <person name="Gainer-Dewar J."/>
            <person name="Goldberg J."/>
            <person name="Griggs A."/>
            <person name="Gujja S."/>
            <person name="Hansen M."/>
            <person name="Howarth C."/>
            <person name="Imamovic A."/>
            <person name="Ireland A."/>
            <person name="Larimer J."/>
            <person name="McCowan C."/>
            <person name="Murphy C."/>
            <person name="Pearson M."/>
            <person name="Poon T.W."/>
            <person name="Priest M."/>
            <person name="Roberts A."/>
            <person name="Saif S."/>
            <person name="Shea T."/>
            <person name="Sisk P."/>
            <person name="Sykes S."/>
            <person name="Wortman J."/>
            <person name="Nusbaum C."/>
            <person name="Birren B."/>
        </authorList>
    </citation>
    <scope>NUCLEOTIDE SEQUENCE [LARGE SCALE GENOMIC DNA]</scope>
    <source>
        <strain evidence="6 7">DSM 19448</strain>
    </source>
</reference>
<dbReference type="InterPro" id="IPR007210">
    <property type="entry name" value="ABC_Gly_betaine_transp_sub-bd"/>
</dbReference>
<comment type="caution">
    <text evidence="6">The sequence shown here is derived from an EMBL/GenBank/DDBJ whole genome shotgun (WGS) entry which is preliminary data.</text>
</comment>
<dbReference type="Gene3D" id="3.40.190.10">
    <property type="entry name" value="Periplasmic binding protein-like II"/>
    <property type="match status" value="1"/>
</dbReference>
<evidence type="ECO:0000313" key="6">
    <source>
        <dbReference type="EMBL" id="KKB45639.1"/>
    </source>
</evidence>
<dbReference type="PANTHER" id="PTHR47737:SF1">
    <property type="entry name" value="GLYCINE BETAINE_PROLINE BETAINE TRANSPORT SYSTEM PERMEASE PROTEIN PROW"/>
    <property type="match status" value="1"/>
</dbReference>
<evidence type="ECO:0000313" key="7">
    <source>
        <dbReference type="Proteomes" id="UP000033047"/>
    </source>
</evidence>
<evidence type="ECO:0000259" key="5">
    <source>
        <dbReference type="Pfam" id="PF04069"/>
    </source>
</evidence>
<feature type="domain" description="ABC-type glycine betaine transport system substrate-binding" evidence="5">
    <location>
        <begin position="30"/>
        <end position="274"/>
    </location>
</feature>
<organism evidence="6 7">
    <name type="scientific">Parabacteroides goldsteinii DSM 19448 = WAL 12034</name>
    <dbReference type="NCBI Taxonomy" id="927665"/>
    <lineage>
        <taxon>Bacteria</taxon>
        <taxon>Pseudomonadati</taxon>
        <taxon>Bacteroidota</taxon>
        <taxon>Bacteroidia</taxon>
        <taxon>Bacteroidales</taxon>
        <taxon>Tannerellaceae</taxon>
        <taxon>Parabacteroides</taxon>
    </lineage>
</organism>
<accession>A0A0F5IJ98</accession>
<keyword evidence="3" id="KW-1003">Cell membrane</keyword>
<dbReference type="GO" id="GO:0005275">
    <property type="term" value="F:amine transmembrane transporter activity"/>
    <property type="evidence" value="ECO:0007669"/>
    <property type="project" value="TreeGrafter"/>
</dbReference>
<evidence type="ECO:0000256" key="2">
    <source>
        <dbReference type="ARBA" id="ARBA00022448"/>
    </source>
</evidence>
<dbReference type="CDD" id="cd13639">
    <property type="entry name" value="PBP2_OpuAC_like"/>
    <property type="match status" value="1"/>
</dbReference>
<dbReference type="GO" id="GO:0043190">
    <property type="term" value="C:ATP-binding cassette (ABC) transporter complex"/>
    <property type="evidence" value="ECO:0007669"/>
    <property type="project" value="InterPro"/>
</dbReference>
<dbReference type="Gene3D" id="3.40.190.100">
    <property type="entry name" value="Glycine betaine-binding periplasmic protein, domain 2"/>
    <property type="match status" value="1"/>
</dbReference>
<dbReference type="SUPFAM" id="SSF53850">
    <property type="entry name" value="Periplasmic binding protein-like II"/>
    <property type="match status" value="1"/>
</dbReference>
<proteinExistence type="predicted"/>
<dbReference type="GO" id="GO:0015226">
    <property type="term" value="F:carnitine transmembrane transporter activity"/>
    <property type="evidence" value="ECO:0007669"/>
    <property type="project" value="TreeGrafter"/>
</dbReference>
<evidence type="ECO:0000256" key="4">
    <source>
        <dbReference type="ARBA" id="ARBA00023136"/>
    </source>
</evidence>
<dbReference type="GO" id="GO:0031460">
    <property type="term" value="P:glycine betaine transport"/>
    <property type="evidence" value="ECO:0007669"/>
    <property type="project" value="TreeGrafter"/>
</dbReference>
<evidence type="ECO:0000256" key="3">
    <source>
        <dbReference type="ARBA" id="ARBA00022475"/>
    </source>
</evidence>
<name>A0A0F5IJ98_9BACT</name>
<dbReference type="EMBL" id="AQHV01000028">
    <property type="protein sequence ID" value="KKB45639.1"/>
    <property type="molecule type" value="Genomic_DNA"/>
</dbReference>
<dbReference type="RefSeq" id="WP_046147839.1">
    <property type="nucleotide sequence ID" value="NZ_KQ033914.1"/>
</dbReference>
<dbReference type="STRING" id="927665.HMPREF1535_04923"/>
<dbReference type="PROSITE" id="PS51257">
    <property type="entry name" value="PROKAR_LIPOPROTEIN"/>
    <property type="match status" value="1"/>
</dbReference>
<dbReference type="AlphaFoldDB" id="A0A0F5IJ98"/>
<evidence type="ECO:0000256" key="1">
    <source>
        <dbReference type="ARBA" id="ARBA00004236"/>
    </source>
</evidence>
<dbReference type="Proteomes" id="UP000033047">
    <property type="component" value="Unassembled WGS sequence"/>
</dbReference>
<protein>
    <recommendedName>
        <fullName evidence="5">ABC-type glycine betaine transport system substrate-binding domain-containing protein</fullName>
    </recommendedName>
</protein>
<keyword evidence="2" id="KW-0813">Transport</keyword>
<gene>
    <name evidence="6" type="ORF">HMPREF1535_04923</name>
</gene>
<dbReference type="PANTHER" id="PTHR47737">
    <property type="entry name" value="GLYCINE BETAINE/PROLINE BETAINE TRANSPORT SYSTEM PERMEASE PROTEIN PROW"/>
    <property type="match status" value="1"/>
</dbReference>
<dbReference type="GO" id="GO:0015871">
    <property type="term" value="P:choline transport"/>
    <property type="evidence" value="ECO:0007669"/>
    <property type="project" value="TreeGrafter"/>
</dbReference>
<sequence length="320" mass="36208">MRRLFILINLILLLAVLMFLAGCSRAKDPKEISIGYVNWSEGIAMSYLAKAMLEEQGYRVTLKNADIAPIFTSVAAGKVDLFLDAWLPDTHVDYMKKYGDRLETIGVPFENARLGLAVPSYVTINTIEELNAHKERFKNEIIGIDIGASLMNLTEKAVDEYGLQLALMPSSGPTMTAFLQKSVEHNDWIVVTGWTPHWMFSRYDLKFLEDSKGVFGNAEHIEAVATKGFSETHPYVAAFFKNFRFTNEQLSELMDIMEEYPLRESEGAKVWLQKHPEIVDLFLPSQTNKLTQLNEYETDRENSLPVVGTGDEQSFFEGGK</sequence>